<evidence type="ECO:0000259" key="7">
    <source>
        <dbReference type="Pfam" id="PF00892"/>
    </source>
</evidence>
<feature type="transmembrane region" description="Helical" evidence="6">
    <location>
        <begin position="285"/>
        <end position="302"/>
    </location>
</feature>
<feature type="domain" description="EamA" evidence="7">
    <location>
        <begin position="158"/>
        <end position="301"/>
    </location>
</feature>
<comment type="similarity">
    <text evidence="2">Belongs to the EamA transporter family.</text>
</comment>
<accession>A0ABT8DSW0</accession>
<dbReference type="Proteomes" id="UP001228044">
    <property type="component" value="Unassembled WGS sequence"/>
</dbReference>
<protein>
    <submittedName>
        <fullName evidence="8">DMT family transporter</fullName>
    </submittedName>
</protein>
<dbReference type="InterPro" id="IPR050638">
    <property type="entry name" value="AA-Vitamin_Transporters"/>
</dbReference>
<feature type="transmembrane region" description="Helical" evidence="6">
    <location>
        <begin position="260"/>
        <end position="279"/>
    </location>
</feature>
<evidence type="ECO:0000256" key="6">
    <source>
        <dbReference type="SAM" id="Phobius"/>
    </source>
</evidence>
<keyword evidence="5 6" id="KW-0472">Membrane</keyword>
<dbReference type="EMBL" id="JAUHHC010000002">
    <property type="protein sequence ID" value="MDN3920115.1"/>
    <property type="molecule type" value="Genomic_DNA"/>
</dbReference>
<evidence type="ECO:0000256" key="5">
    <source>
        <dbReference type="ARBA" id="ARBA00023136"/>
    </source>
</evidence>
<reference evidence="8 9" key="1">
    <citation type="submission" date="2023-06" db="EMBL/GenBank/DDBJ databases">
        <title>Pelomonas sp. PFR6 16S ribosomal RNA gene Genome sequencing and assembly.</title>
        <authorList>
            <person name="Woo H."/>
        </authorList>
    </citation>
    <scope>NUCLEOTIDE SEQUENCE [LARGE SCALE GENOMIC DNA]</scope>
    <source>
        <strain evidence="8 9">PFR6</strain>
    </source>
</reference>
<keyword evidence="9" id="KW-1185">Reference proteome</keyword>
<dbReference type="SUPFAM" id="SSF103481">
    <property type="entry name" value="Multidrug resistance efflux transporter EmrE"/>
    <property type="match status" value="2"/>
</dbReference>
<feature type="transmembrane region" description="Helical" evidence="6">
    <location>
        <begin position="39"/>
        <end position="58"/>
    </location>
</feature>
<feature type="transmembrane region" description="Helical" evidence="6">
    <location>
        <begin position="126"/>
        <end position="143"/>
    </location>
</feature>
<comment type="caution">
    <text evidence="8">The sequence shown here is derived from an EMBL/GenBank/DDBJ whole genome shotgun (WGS) entry which is preliminary data.</text>
</comment>
<evidence type="ECO:0000256" key="3">
    <source>
        <dbReference type="ARBA" id="ARBA00022692"/>
    </source>
</evidence>
<sequence>MKLTPRLTLLLTLPPLMWAGNAVVGRLMAGSVPPLLLNAMRWALVFLLLLPLAWRLPGTAAGRAAIAQRWRHLALIGVLGMGSYNALQYQALRSSSALNVTLIAASMPVWMLAIGALFFGQKPRRAQFAGAALSLAGVALVMARGRLAHLAEVHFVAGDLLMLPALLCWAFYSWLLAKPPAAMQGAQRPAWNWAETMMSQLLFGLPFAASLAVLEQGYTTQPLLWGPALAATLLFVAVGPSLIAYRCWGQGVAEAGPAPAAFFSNLTPVFAALMSAALLGEWPTWYHGLAFVLIAAGIWVSTPRPAR</sequence>
<comment type="subcellular location">
    <subcellularLocation>
        <location evidence="1">Membrane</location>
        <topology evidence="1">Multi-pass membrane protein</topology>
    </subcellularLocation>
</comment>
<feature type="transmembrane region" description="Helical" evidence="6">
    <location>
        <begin position="97"/>
        <end position="119"/>
    </location>
</feature>
<feature type="transmembrane region" description="Helical" evidence="6">
    <location>
        <begin position="70"/>
        <end position="91"/>
    </location>
</feature>
<proteinExistence type="inferred from homology"/>
<dbReference type="RefSeq" id="WP_290358428.1">
    <property type="nucleotide sequence ID" value="NZ_JAUHHC010000002.1"/>
</dbReference>
<feature type="transmembrane region" description="Helical" evidence="6">
    <location>
        <begin position="224"/>
        <end position="248"/>
    </location>
</feature>
<evidence type="ECO:0000256" key="4">
    <source>
        <dbReference type="ARBA" id="ARBA00022989"/>
    </source>
</evidence>
<feature type="transmembrane region" description="Helical" evidence="6">
    <location>
        <begin position="198"/>
        <end position="218"/>
    </location>
</feature>
<name>A0ABT8DSW0_9BURK</name>
<dbReference type="Pfam" id="PF00892">
    <property type="entry name" value="EamA"/>
    <property type="match status" value="2"/>
</dbReference>
<gene>
    <name evidence="8" type="ORF">QWJ38_07465</name>
</gene>
<dbReference type="InterPro" id="IPR000620">
    <property type="entry name" value="EamA_dom"/>
</dbReference>
<feature type="domain" description="EamA" evidence="7">
    <location>
        <begin position="9"/>
        <end position="142"/>
    </location>
</feature>
<evidence type="ECO:0000313" key="9">
    <source>
        <dbReference type="Proteomes" id="UP001228044"/>
    </source>
</evidence>
<dbReference type="PANTHER" id="PTHR32322">
    <property type="entry name" value="INNER MEMBRANE TRANSPORTER"/>
    <property type="match status" value="1"/>
</dbReference>
<organism evidence="8 9">
    <name type="scientific">Roseateles violae</name>
    <dbReference type="NCBI Taxonomy" id="3058042"/>
    <lineage>
        <taxon>Bacteria</taxon>
        <taxon>Pseudomonadati</taxon>
        <taxon>Pseudomonadota</taxon>
        <taxon>Betaproteobacteria</taxon>
        <taxon>Burkholderiales</taxon>
        <taxon>Sphaerotilaceae</taxon>
        <taxon>Roseateles</taxon>
    </lineage>
</organism>
<evidence type="ECO:0000313" key="8">
    <source>
        <dbReference type="EMBL" id="MDN3920115.1"/>
    </source>
</evidence>
<evidence type="ECO:0000256" key="1">
    <source>
        <dbReference type="ARBA" id="ARBA00004141"/>
    </source>
</evidence>
<dbReference type="InterPro" id="IPR037185">
    <property type="entry name" value="EmrE-like"/>
</dbReference>
<keyword evidence="3 6" id="KW-0812">Transmembrane</keyword>
<keyword evidence="4 6" id="KW-1133">Transmembrane helix</keyword>
<evidence type="ECO:0000256" key="2">
    <source>
        <dbReference type="ARBA" id="ARBA00007362"/>
    </source>
</evidence>
<dbReference type="PANTHER" id="PTHR32322:SF2">
    <property type="entry name" value="EAMA DOMAIN-CONTAINING PROTEIN"/>
    <property type="match status" value="1"/>
</dbReference>
<feature type="transmembrane region" description="Helical" evidence="6">
    <location>
        <begin position="155"/>
        <end position="177"/>
    </location>
</feature>